<dbReference type="PROSITE" id="PS00617">
    <property type="entry name" value="RECF_1"/>
    <property type="match status" value="1"/>
</dbReference>
<feature type="binding site" evidence="9">
    <location>
        <begin position="30"/>
        <end position="37"/>
    </location>
    <ligand>
        <name>ATP</name>
        <dbReference type="ChEBI" id="CHEBI:30616"/>
    </ligand>
</feature>
<dbReference type="Gene3D" id="1.20.1050.90">
    <property type="entry name" value="RecF/RecN/SMC, N-terminal domain"/>
    <property type="match status" value="1"/>
</dbReference>
<dbReference type="GO" id="GO:0000731">
    <property type="term" value="P:DNA synthesis involved in DNA repair"/>
    <property type="evidence" value="ECO:0007669"/>
    <property type="project" value="TreeGrafter"/>
</dbReference>
<protein>
    <recommendedName>
        <fullName evidence="3 9">DNA replication and repair protein RecF</fullName>
    </recommendedName>
</protein>
<evidence type="ECO:0000256" key="4">
    <source>
        <dbReference type="ARBA" id="ARBA00022490"/>
    </source>
</evidence>
<dbReference type="InterPro" id="IPR027417">
    <property type="entry name" value="P-loop_NTPase"/>
</dbReference>
<dbReference type="GO" id="GO:0006302">
    <property type="term" value="P:double-strand break repair"/>
    <property type="evidence" value="ECO:0007669"/>
    <property type="project" value="TreeGrafter"/>
</dbReference>
<dbReference type="HAMAP" id="MF_00365">
    <property type="entry name" value="RecF"/>
    <property type="match status" value="1"/>
</dbReference>
<accession>Q8GM45</accession>
<keyword evidence="4 9" id="KW-0963">Cytoplasm</keyword>
<dbReference type="GO" id="GO:0009432">
    <property type="term" value="P:SOS response"/>
    <property type="evidence" value="ECO:0007669"/>
    <property type="project" value="UniProtKB-UniRule"/>
</dbReference>
<name>Q8GM45_ZYMMB</name>
<comment type="function">
    <text evidence="9 10">The RecF protein is involved in DNA metabolism; it is required for DNA replication and normal SOS inducibility. RecF binds preferentially to single-stranded, linear DNA. It also seems to bind ATP.</text>
</comment>
<keyword evidence="9 10" id="KW-0234">DNA repair</keyword>
<dbReference type="GO" id="GO:0005524">
    <property type="term" value="F:ATP binding"/>
    <property type="evidence" value="ECO:0007669"/>
    <property type="project" value="UniProtKB-UniRule"/>
</dbReference>
<evidence type="ECO:0000256" key="6">
    <source>
        <dbReference type="ARBA" id="ARBA00022741"/>
    </source>
</evidence>
<evidence type="ECO:0000256" key="8">
    <source>
        <dbReference type="ARBA" id="ARBA00023125"/>
    </source>
</evidence>
<keyword evidence="9 10" id="KW-0742">SOS response</keyword>
<feature type="domain" description="RecF/RecN/SMC N-terminal" evidence="11">
    <location>
        <begin position="3"/>
        <end position="361"/>
    </location>
</feature>
<gene>
    <name evidence="9 12" type="primary">recF</name>
</gene>
<dbReference type="InterPro" id="IPR003395">
    <property type="entry name" value="RecF/RecN/SMC_N"/>
</dbReference>
<sequence length="376" mass="41327">MFISGLSLHDFRSHQQIRLQAEAGLVILTGENGVGKTNILEAISLLSPGRGFRGSPLPDLVRREGDGGFAISAKLHPLESSGRIDPVTIGIGLAPRASSRQVRVNGVTTSANALSEWLAILWLTPAMDRLFQEGASSRRRFLDRLTLTIFPSHARHYSRYEAAIRQRNKLLSDEKGYDPLWLDGLEQIMAEQATHILLARRQLVDLLSEEIAKQEDGLFAKADLALEEGVDSRDLVTHNSEEIMPLLQNIWQKSRTSDAAIGRTLQGVHRTDLKVTHHAKAMPAAQSSTGEQKALLLGLVLAQVNLITEKNGQPPVLLLDEVAAHLDPSRRAILFDILRSKGGQVWMTGTEPSLFETAGEAACYFQLDKGEIISAF</sequence>
<dbReference type="GO" id="GO:0005737">
    <property type="term" value="C:cytoplasm"/>
    <property type="evidence" value="ECO:0007669"/>
    <property type="project" value="UniProtKB-SubCell"/>
</dbReference>
<dbReference type="PANTHER" id="PTHR32182:SF0">
    <property type="entry name" value="DNA REPLICATION AND REPAIR PROTEIN RECF"/>
    <property type="match status" value="1"/>
</dbReference>
<dbReference type="GO" id="GO:0006260">
    <property type="term" value="P:DNA replication"/>
    <property type="evidence" value="ECO:0007669"/>
    <property type="project" value="UniProtKB-UniRule"/>
</dbReference>
<dbReference type="SUPFAM" id="SSF52540">
    <property type="entry name" value="P-loop containing nucleoside triphosphate hydrolases"/>
    <property type="match status" value="1"/>
</dbReference>
<dbReference type="Pfam" id="PF02463">
    <property type="entry name" value="SMC_N"/>
    <property type="match status" value="1"/>
</dbReference>
<dbReference type="InterPro" id="IPR001238">
    <property type="entry name" value="DNA-binding_RecF"/>
</dbReference>
<proteinExistence type="inferred from homology"/>
<organism evidence="12">
    <name type="scientific">Zymomonas mobilis</name>
    <dbReference type="NCBI Taxonomy" id="542"/>
    <lineage>
        <taxon>Bacteria</taxon>
        <taxon>Pseudomonadati</taxon>
        <taxon>Pseudomonadota</taxon>
        <taxon>Alphaproteobacteria</taxon>
        <taxon>Sphingomonadales</taxon>
        <taxon>Zymomonadaceae</taxon>
        <taxon>Zymomonas</taxon>
    </lineage>
</organism>
<keyword evidence="6 9" id="KW-0547">Nucleotide-binding</keyword>
<dbReference type="PROSITE" id="PS00618">
    <property type="entry name" value="RECF_2"/>
    <property type="match status" value="1"/>
</dbReference>
<dbReference type="PANTHER" id="PTHR32182">
    <property type="entry name" value="DNA REPLICATION AND REPAIR PROTEIN RECF"/>
    <property type="match status" value="1"/>
</dbReference>
<dbReference type="AlphaFoldDB" id="Q8GM45"/>
<keyword evidence="5 9" id="KW-0235">DNA replication</keyword>
<evidence type="ECO:0000256" key="5">
    <source>
        <dbReference type="ARBA" id="ARBA00022705"/>
    </source>
</evidence>
<dbReference type="InterPro" id="IPR018078">
    <property type="entry name" value="DNA-binding_RecF_CS"/>
</dbReference>
<dbReference type="EMBL" id="AY083906">
    <property type="protein sequence ID" value="AAM12398.1"/>
    <property type="molecule type" value="Genomic_DNA"/>
</dbReference>
<reference evidence="12" key="1">
    <citation type="submission" date="2002-03" db="EMBL/GenBank/DDBJ databases">
        <title>Isolation and characterization of the uvrA, uvrB and uvrD genes from the ethanol producing bacterium Zymomonas mobilis strain CP4.</title>
        <authorList>
            <person name="Beletsiotis E.A."/>
            <person name="Oikonomou I."/>
            <person name="Typas M.A."/>
        </authorList>
    </citation>
    <scope>NUCLEOTIDE SEQUENCE</scope>
    <source>
        <strain evidence="12">CP4</strain>
    </source>
</reference>
<evidence type="ECO:0000313" key="12">
    <source>
        <dbReference type="EMBL" id="AAM12398.1"/>
    </source>
</evidence>
<comment type="subcellular location">
    <subcellularLocation>
        <location evidence="1 9 10">Cytoplasm</location>
    </subcellularLocation>
</comment>
<evidence type="ECO:0000256" key="2">
    <source>
        <dbReference type="ARBA" id="ARBA00008016"/>
    </source>
</evidence>
<evidence type="ECO:0000256" key="10">
    <source>
        <dbReference type="RuleBase" id="RU000578"/>
    </source>
</evidence>
<keyword evidence="7 9" id="KW-0067">ATP-binding</keyword>
<dbReference type="InterPro" id="IPR042174">
    <property type="entry name" value="RecF_2"/>
</dbReference>
<keyword evidence="8 9" id="KW-0238">DNA-binding</keyword>
<evidence type="ECO:0000256" key="3">
    <source>
        <dbReference type="ARBA" id="ARBA00020170"/>
    </source>
</evidence>
<dbReference type="Gene3D" id="3.40.50.300">
    <property type="entry name" value="P-loop containing nucleotide triphosphate hydrolases"/>
    <property type="match status" value="1"/>
</dbReference>
<evidence type="ECO:0000259" key="11">
    <source>
        <dbReference type="Pfam" id="PF02463"/>
    </source>
</evidence>
<evidence type="ECO:0000256" key="9">
    <source>
        <dbReference type="HAMAP-Rule" id="MF_00365"/>
    </source>
</evidence>
<keyword evidence="9 10" id="KW-0227">DNA damage</keyword>
<dbReference type="NCBIfam" id="TIGR00611">
    <property type="entry name" value="recf"/>
    <property type="match status" value="1"/>
</dbReference>
<evidence type="ECO:0000256" key="7">
    <source>
        <dbReference type="ARBA" id="ARBA00022840"/>
    </source>
</evidence>
<evidence type="ECO:0000256" key="1">
    <source>
        <dbReference type="ARBA" id="ARBA00004496"/>
    </source>
</evidence>
<comment type="similarity">
    <text evidence="2 9 10">Belongs to the RecF family.</text>
</comment>
<dbReference type="GO" id="GO:0003697">
    <property type="term" value="F:single-stranded DNA binding"/>
    <property type="evidence" value="ECO:0007669"/>
    <property type="project" value="UniProtKB-UniRule"/>
</dbReference>